<feature type="compositionally biased region" description="Basic and acidic residues" evidence="1">
    <location>
        <begin position="51"/>
        <end position="68"/>
    </location>
</feature>
<dbReference type="EMBL" id="AHBW01000026">
    <property type="protein sequence ID" value="EHK86382.1"/>
    <property type="molecule type" value="Genomic_DNA"/>
</dbReference>
<reference evidence="2 3" key="1">
    <citation type="submission" date="2011-12" db="EMBL/GenBank/DDBJ databases">
        <authorList>
            <person name="Kriszt B."/>
            <person name="Tancsics A."/>
            <person name="Cserhati M."/>
            <person name="Toth A."/>
            <person name="Nagy I."/>
            <person name="Horvath B."/>
            <person name="Tamura T."/>
            <person name="Kukolya J."/>
            <person name="Szoboszlay S."/>
        </authorList>
    </citation>
    <scope>NUCLEOTIDE SEQUENCE [LARGE SCALE GENOMIC DNA]</scope>
    <source>
        <strain evidence="2 3">AK37</strain>
    </source>
</reference>
<comment type="caution">
    <text evidence="2">The sequence shown here is derived from an EMBL/GenBank/DDBJ whole genome shotgun (WGS) entry which is preliminary data.</text>
</comment>
<accession>H0JL47</accession>
<feature type="compositionally biased region" description="Basic and acidic residues" evidence="1">
    <location>
        <begin position="14"/>
        <end position="37"/>
    </location>
</feature>
<evidence type="ECO:0000313" key="3">
    <source>
        <dbReference type="Proteomes" id="UP000005064"/>
    </source>
</evidence>
<organism evidence="2 3">
    <name type="scientific">Rhodococcus pyridinivorans AK37</name>
    <dbReference type="NCBI Taxonomy" id="1114960"/>
    <lineage>
        <taxon>Bacteria</taxon>
        <taxon>Bacillati</taxon>
        <taxon>Actinomycetota</taxon>
        <taxon>Actinomycetes</taxon>
        <taxon>Mycobacteriales</taxon>
        <taxon>Nocardiaceae</taxon>
        <taxon>Rhodococcus</taxon>
    </lineage>
</organism>
<feature type="region of interest" description="Disordered" evidence="1">
    <location>
        <begin position="14"/>
        <end position="68"/>
    </location>
</feature>
<dbReference type="Proteomes" id="UP000005064">
    <property type="component" value="Unassembled WGS sequence"/>
</dbReference>
<proteinExistence type="predicted"/>
<evidence type="ECO:0000313" key="2">
    <source>
        <dbReference type="EMBL" id="EHK86382.1"/>
    </source>
</evidence>
<gene>
    <name evidence="2" type="ORF">AK37_01502</name>
</gene>
<dbReference type="PATRIC" id="fig|1114960.4.peg.287"/>
<protein>
    <submittedName>
        <fullName evidence="2">Uncharacterized protein</fullName>
    </submittedName>
</protein>
<evidence type="ECO:0000256" key="1">
    <source>
        <dbReference type="SAM" id="MobiDB-lite"/>
    </source>
</evidence>
<sequence>MPWSMVEHLLADRWEQEANRGKKKDTPVIRNPRRLEVQSKQMAQRGSRKRAAFERAKARRERYLRTTK</sequence>
<dbReference type="AlphaFoldDB" id="H0JL47"/>
<name>H0JL47_9NOCA</name>